<proteinExistence type="predicted"/>
<evidence type="ECO:0000313" key="2">
    <source>
        <dbReference type="Proteomes" id="UP001152888"/>
    </source>
</evidence>
<comment type="caution">
    <text evidence="1">The sequence shown here is derived from an EMBL/GenBank/DDBJ whole genome shotgun (WGS) entry which is preliminary data.</text>
</comment>
<sequence>MTAYKLWWFSDVCDDKVNVQGTLGNYGRIWAVSRHWTRVGAGSRFVYSFKFCLELLFFARFQ</sequence>
<protein>
    <submittedName>
        <fullName evidence="1">Uncharacterized protein</fullName>
    </submittedName>
</protein>
<evidence type="ECO:0000313" key="1">
    <source>
        <dbReference type="EMBL" id="CAH1969989.1"/>
    </source>
</evidence>
<name>A0A9P0KAV0_ACAOB</name>
<dbReference type="AlphaFoldDB" id="A0A9P0KAV0"/>
<accession>A0A9P0KAV0</accession>
<dbReference type="EMBL" id="CAKOFQ010006768">
    <property type="protein sequence ID" value="CAH1969989.1"/>
    <property type="molecule type" value="Genomic_DNA"/>
</dbReference>
<gene>
    <name evidence="1" type="ORF">ACAOBT_LOCUS8672</name>
</gene>
<organism evidence="1 2">
    <name type="scientific">Acanthoscelides obtectus</name>
    <name type="common">Bean weevil</name>
    <name type="synonym">Bruchus obtectus</name>
    <dbReference type="NCBI Taxonomy" id="200917"/>
    <lineage>
        <taxon>Eukaryota</taxon>
        <taxon>Metazoa</taxon>
        <taxon>Ecdysozoa</taxon>
        <taxon>Arthropoda</taxon>
        <taxon>Hexapoda</taxon>
        <taxon>Insecta</taxon>
        <taxon>Pterygota</taxon>
        <taxon>Neoptera</taxon>
        <taxon>Endopterygota</taxon>
        <taxon>Coleoptera</taxon>
        <taxon>Polyphaga</taxon>
        <taxon>Cucujiformia</taxon>
        <taxon>Chrysomeloidea</taxon>
        <taxon>Chrysomelidae</taxon>
        <taxon>Bruchinae</taxon>
        <taxon>Bruchini</taxon>
        <taxon>Acanthoscelides</taxon>
    </lineage>
</organism>
<dbReference type="Proteomes" id="UP001152888">
    <property type="component" value="Unassembled WGS sequence"/>
</dbReference>
<reference evidence="1" key="1">
    <citation type="submission" date="2022-03" db="EMBL/GenBank/DDBJ databases">
        <authorList>
            <person name="Sayadi A."/>
        </authorList>
    </citation>
    <scope>NUCLEOTIDE SEQUENCE</scope>
</reference>
<keyword evidence="2" id="KW-1185">Reference proteome</keyword>